<protein>
    <submittedName>
        <fullName evidence="2">Uncharacterized protein</fullName>
    </submittedName>
</protein>
<feature type="compositionally biased region" description="Low complexity" evidence="1">
    <location>
        <begin position="391"/>
        <end position="408"/>
    </location>
</feature>
<feature type="compositionally biased region" description="Polar residues" evidence="1">
    <location>
        <begin position="238"/>
        <end position="249"/>
    </location>
</feature>
<feature type="compositionally biased region" description="Polar residues" evidence="1">
    <location>
        <begin position="369"/>
        <end position="390"/>
    </location>
</feature>
<reference evidence="2" key="1">
    <citation type="submission" date="2023-06" db="EMBL/GenBank/DDBJ databases">
        <title>Survivors Of The Sea: Transcriptome response of Skeletonema marinoi to long-term dormancy.</title>
        <authorList>
            <person name="Pinder M.I.M."/>
            <person name="Kourtchenko O."/>
            <person name="Robertson E.K."/>
            <person name="Larsson T."/>
            <person name="Maumus F."/>
            <person name="Osuna-Cruz C.M."/>
            <person name="Vancaester E."/>
            <person name="Stenow R."/>
            <person name="Vandepoele K."/>
            <person name="Ploug H."/>
            <person name="Bruchert V."/>
            <person name="Godhe A."/>
            <person name="Topel M."/>
        </authorList>
    </citation>
    <scope>NUCLEOTIDE SEQUENCE</scope>
    <source>
        <strain evidence="2">R05AC</strain>
    </source>
</reference>
<feature type="compositionally biased region" description="Low complexity" evidence="1">
    <location>
        <begin position="264"/>
        <end position="279"/>
    </location>
</feature>
<dbReference type="AlphaFoldDB" id="A0AAD8XVN1"/>
<feature type="compositionally biased region" description="Low complexity" evidence="1">
    <location>
        <begin position="129"/>
        <end position="140"/>
    </location>
</feature>
<accession>A0AAD8XVN1</accession>
<feature type="compositionally biased region" description="Low complexity" evidence="1">
    <location>
        <begin position="292"/>
        <end position="315"/>
    </location>
</feature>
<comment type="caution">
    <text evidence="2">The sequence shown here is derived from an EMBL/GenBank/DDBJ whole genome shotgun (WGS) entry which is preliminary data.</text>
</comment>
<evidence type="ECO:0000313" key="2">
    <source>
        <dbReference type="EMBL" id="KAK1734434.1"/>
    </source>
</evidence>
<gene>
    <name evidence="2" type="ORF">QTG54_014941</name>
</gene>
<feature type="compositionally biased region" description="Polar residues" evidence="1">
    <location>
        <begin position="96"/>
        <end position="110"/>
    </location>
</feature>
<keyword evidence="3" id="KW-1185">Reference proteome</keyword>
<name>A0AAD8XVN1_9STRA</name>
<sequence>MKERLVTKCLIIVVISCGALLVTSASTSQHRQLRMDNLTTSTGQENATILTSIPIEETKKKVKKRVENDTVLKEEQGDAGVELSLNASNFTIVTESPTYAPSGHPTSLQPSYPPSPELTSLQPTYPPSTNGNDGNTTVGNMTNWMIPVTLISSLSVEETSIEPNNTSTEADISNSTNDTSSFAITPSSLAPSSTPQVNATMEESETSNVNITATPDLVLATFDAATYAPTTSTPTDAINSPTLNPSANPTPLVETAAPSNSFDTTTSVPPTSMPTVVQTLHPSANPTPPIESVASRSVPPTSTPTTAQTFSSPTFNPSPEPTQQSDIPTPYLHESNSNAPIATPTYVYSPPSKEVAIDDNETNTTITDSPSPATTQTPTESPSFNPTVSATTSEPTTGPTTEPTTEPTQSHDYDYHDDGPLHDDWPHDESEISTTPTTPTPTSPTPWPTYGPTSTEEANDAIYPRYHPTYEEEKEPTYYPTYYPTTLKKGERVREQEKRRRKRLNPPTEAPTVVKMEFLEDVSASKTLPMVIGMILTILGIGCCAWCV</sequence>
<dbReference type="Proteomes" id="UP001224775">
    <property type="component" value="Unassembled WGS sequence"/>
</dbReference>
<feature type="compositionally biased region" description="Basic and acidic residues" evidence="1">
    <location>
        <begin position="409"/>
        <end position="430"/>
    </location>
</feature>
<evidence type="ECO:0000256" key="1">
    <source>
        <dbReference type="SAM" id="MobiDB-lite"/>
    </source>
</evidence>
<dbReference type="EMBL" id="JATAAI010000039">
    <property type="protein sequence ID" value="KAK1734434.1"/>
    <property type="molecule type" value="Genomic_DNA"/>
</dbReference>
<feature type="compositionally biased region" description="Low complexity" evidence="1">
    <location>
        <begin position="477"/>
        <end position="486"/>
    </location>
</feature>
<organism evidence="2 3">
    <name type="scientific">Skeletonema marinoi</name>
    <dbReference type="NCBI Taxonomy" id="267567"/>
    <lineage>
        <taxon>Eukaryota</taxon>
        <taxon>Sar</taxon>
        <taxon>Stramenopiles</taxon>
        <taxon>Ochrophyta</taxon>
        <taxon>Bacillariophyta</taxon>
        <taxon>Coscinodiscophyceae</taxon>
        <taxon>Thalassiosirophycidae</taxon>
        <taxon>Thalassiosirales</taxon>
        <taxon>Skeletonemataceae</taxon>
        <taxon>Skeletonema</taxon>
        <taxon>Skeletonema marinoi-dohrnii complex</taxon>
    </lineage>
</organism>
<feature type="region of interest" description="Disordered" evidence="1">
    <location>
        <begin position="159"/>
        <end position="195"/>
    </location>
</feature>
<feature type="region of interest" description="Disordered" evidence="1">
    <location>
        <begin position="96"/>
        <end position="140"/>
    </location>
</feature>
<feature type="region of interest" description="Disordered" evidence="1">
    <location>
        <begin position="232"/>
        <end position="509"/>
    </location>
</feature>
<feature type="compositionally biased region" description="Pro residues" evidence="1">
    <location>
        <begin position="438"/>
        <end position="449"/>
    </location>
</feature>
<proteinExistence type="predicted"/>
<evidence type="ECO:0000313" key="3">
    <source>
        <dbReference type="Proteomes" id="UP001224775"/>
    </source>
</evidence>
<feature type="compositionally biased region" description="Basic and acidic residues" evidence="1">
    <location>
        <begin position="488"/>
        <end position="498"/>
    </location>
</feature>